<dbReference type="SUPFAM" id="SSF82171">
    <property type="entry name" value="DPP6 N-terminal domain-like"/>
    <property type="match status" value="1"/>
</dbReference>
<feature type="chain" id="PRO_5018167977" description="WD40 repeat protein" evidence="1">
    <location>
        <begin position="21"/>
        <end position="298"/>
    </location>
</feature>
<dbReference type="AlphaFoldDB" id="A0A3N4VS50"/>
<evidence type="ECO:0000256" key="1">
    <source>
        <dbReference type="SAM" id="SignalP"/>
    </source>
</evidence>
<dbReference type="InterPro" id="IPR015943">
    <property type="entry name" value="WD40/YVTN_repeat-like_dom_sf"/>
</dbReference>
<reference evidence="2 3" key="1">
    <citation type="submission" date="2018-11" db="EMBL/GenBank/DDBJ databases">
        <title>Genomic Encyclopedia of Type Strains, Phase IV (KMG-IV): sequencing the most valuable type-strain genomes for metagenomic binning, comparative biology and taxonomic classification.</title>
        <authorList>
            <person name="Goeker M."/>
        </authorList>
    </citation>
    <scope>NUCLEOTIDE SEQUENCE [LARGE SCALE GENOMIC DNA]</scope>
    <source>
        <strain evidence="2 3">DSM 25623</strain>
    </source>
</reference>
<dbReference type="Proteomes" id="UP000269708">
    <property type="component" value="Unassembled WGS sequence"/>
</dbReference>
<evidence type="ECO:0000313" key="2">
    <source>
        <dbReference type="EMBL" id="RPE75884.1"/>
    </source>
</evidence>
<proteinExistence type="predicted"/>
<keyword evidence="3" id="KW-1185">Reference proteome</keyword>
<sequence>MNRAALATAFALLIICACRAEPAYRVDKSISHGDNEDSIFFIDDDNYIFDGGCRLYNLQKKKFSKDCDLPTDPRWATPSPSGKKIFVTSIGPASETFESYIYDTASRGIVFRLHKAIFAAPIAVHPNEKMLAMMKGKDPDVPDSGQVVLTDLEGNALSSPVDTGAVINLLFSDDGSGLSIIREDGTATFCTVASHRLGPCQDDALPSPFISPNSQYVVNSDGKAVSLRDRTGLELFKLPMDTTKETGRYVSYSRDGRRLAIKGLLPQENGKIAPGFVAITFEKPVFGLSSSTTAYKAD</sequence>
<organism evidence="2 3">
    <name type="scientific">Vulcaniibacterium tengchongense</name>
    <dbReference type="NCBI Taxonomy" id="1273429"/>
    <lineage>
        <taxon>Bacteria</taxon>
        <taxon>Pseudomonadati</taxon>
        <taxon>Pseudomonadota</taxon>
        <taxon>Gammaproteobacteria</taxon>
        <taxon>Lysobacterales</taxon>
        <taxon>Lysobacteraceae</taxon>
        <taxon>Vulcaniibacterium</taxon>
    </lineage>
</organism>
<gene>
    <name evidence="2" type="ORF">EDC50_2784</name>
</gene>
<feature type="signal peptide" evidence="1">
    <location>
        <begin position="1"/>
        <end position="20"/>
    </location>
</feature>
<name>A0A3N4VS50_9GAMM</name>
<comment type="caution">
    <text evidence="2">The sequence shown here is derived from an EMBL/GenBank/DDBJ whole genome shotgun (WGS) entry which is preliminary data.</text>
</comment>
<keyword evidence="1" id="KW-0732">Signal</keyword>
<evidence type="ECO:0008006" key="4">
    <source>
        <dbReference type="Google" id="ProtNLM"/>
    </source>
</evidence>
<dbReference type="Gene3D" id="2.130.10.10">
    <property type="entry name" value="YVTN repeat-like/Quinoprotein amine dehydrogenase"/>
    <property type="match status" value="1"/>
</dbReference>
<dbReference type="PROSITE" id="PS51257">
    <property type="entry name" value="PROKAR_LIPOPROTEIN"/>
    <property type="match status" value="1"/>
</dbReference>
<dbReference type="EMBL" id="RKQN01000004">
    <property type="protein sequence ID" value="RPE75884.1"/>
    <property type="molecule type" value="Genomic_DNA"/>
</dbReference>
<dbReference type="RefSeq" id="WP_123771090.1">
    <property type="nucleotide sequence ID" value="NZ_RKQN01000004.1"/>
</dbReference>
<accession>A0A3N4VS50</accession>
<protein>
    <recommendedName>
        <fullName evidence="4">WD40 repeat protein</fullName>
    </recommendedName>
</protein>
<evidence type="ECO:0000313" key="3">
    <source>
        <dbReference type="Proteomes" id="UP000269708"/>
    </source>
</evidence>